<proteinExistence type="predicted"/>
<dbReference type="EMBL" id="CDOG01000015">
    <property type="protein sequence ID" value="CEN37400.1"/>
    <property type="molecule type" value="Genomic_DNA"/>
</dbReference>
<keyword evidence="1" id="KW-0472">Membrane</keyword>
<feature type="transmembrane region" description="Helical" evidence="1">
    <location>
        <begin position="137"/>
        <end position="162"/>
    </location>
</feature>
<keyword evidence="1" id="KW-1133">Transmembrane helix</keyword>
<feature type="transmembrane region" description="Helical" evidence="1">
    <location>
        <begin position="423"/>
        <end position="445"/>
    </location>
</feature>
<feature type="transmembrane region" description="Helical" evidence="1">
    <location>
        <begin position="103"/>
        <end position="125"/>
    </location>
</feature>
<name>A0A0B7HDN9_9FLAO</name>
<evidence type="ECO:0000256" key="1">
    <source>
        <dbReference type="SAM" id="Phobius"/>
    </source>
</evidence>
<feature type="transmembrane region" description="Helical" evidence="1">
    <location>
        <begin position="281"/>
        <end position="299"/>
    </location>
</feature>
<dbReference type="Proteomes" id="UP000038083">
    <property type="component" value="Unassembled WGS sequence"/>
</dbReference>
<organism evidence="2 3">
    <name type="scientific">Capnocytophaga cynodegmi</name>
    <dbReference type="NCBI Taxonomy" id="28189"/>
    <lineage>
        <taxon>Bacteria</taxon>
        <taxon>Pseudomonadati</taxon>
        <taxon>Bacteroidota</taxon>
        <taxon>Flavobacteriia</taxon>
        <taxon>Flavobacteriales</taxon>
        <taxon>Flavobacteriaceae</taxon>
        <taxon>Capnocytophaga</taxon>
    </lineage>
</organism>
<dbReference type="AlphaFoldDB" id="A0A0B7HDN9"/>
<dbReference type="InterPro" id="IPR043742">
    <property type="entry name" value="DUF5687"/>
</dbReference>
<feature type="transmembrane region" description="Helical" evidence="1">
    <location>
        <begin position="63"/>
        <end position="82"/>
    </location>
</feature>
<gene>
    <name evidence="2" type="ORF">CCYN74_220008</name>
</gene>
<feature type="transmembrane region" description="Helical" evidence="1">
    <location>
        <begin position="207"/>
        <end position="226"/>
    </location>
</feature>
<feature type="transmembrane region" description="Helical" evidence="1">
    <location>
        <begin position="451"/>
        <end position="470"/>
    </location>
</feature>
<evidence type="ECO:0000313" key="3">
    <source>
        <dbReference type="Proteomes" id="UP000038083"/>
    </source>
</evidence>
<dbReference type="RefSeq" id="WP_018278815.1">
    <property type="nucleotide sequence ID" value="NZ_CDOF01000019.1"/>
</dbReference>
<evidence type="ECO:0000313" key="2">
    <source>
        <dbReference type="EMBL" id="CEN37400.1"/>
    </source>
</evidence>
<feature type="transmembrane region" description="Helical" evidence="1">
    <location>
        <begin position="23"/>
        <end position="51"/>
    </location>
</feature>
<dbReference type="OrthoDB" id="1014144at2"/>
<dbReference type="Pfam" id="PF18940">
    <property type="entry name" value="DUF5687"/>
    <property type="match status" value="1"/>
</dbReference>
<feature type="transmembrane region" description="Helical" evidence="1">
    <location>
        <begin position="305"/>
        <end position="324"/>
    </location>
</feature>
<feature type="transmembrane region" description="Helical" evidence="1">
    <location>
        <begin position="379"/>
        <end position="403"/>
    </location>
</feature>
<feature type="transmembrane region" description="Helical" evidence="1">
    <location>
        <begin position="174"/>
        <end position="195"/>
    </location>
</feature>
<sequence>MFKHFLTLEWKAFTRSATFGRSLALKIFIAFIAIYFLSMALFVGITIYPILKEIFPKQEPIYIFNNFIAIWFLWELIIRFMFQSLPVMDIKPLLTNNIQRSKIIHYLLLKTILHPFNLFAPLIFVPFGIRIITSNDYSFLTIFCWWVAMFSFVFLANFTNFILIKKFGENLKGLLPYAVSIVIFIFLEYFEIFSITKFIGQSFNLLLNYPFLVIIPIVLTIGIYILNFNSLSKNLYLDSTFRGKTQKINTSDFQWLKRFGNIATFLQLDLKLIWRNKRSKSVFWTSIIFIFYGLIFYPNPSFENMPFFLVFVGIFTTGVFLINFGQFVPAWDSAYYPMLMAQNISLRQYLNSKAVLFYFSIIVLFIISTPYIYFGKHIFIINTSCAIYNIGIGVPSVLFLGAYNKKRIDLEKRGFGNYQGMGITQWIISLPILLIPIILWSIVYYFFNDMIASTVIALIGIMGFILRNYFMNIIVKKYKSRKYITINGFKENQ</sequence>
<keyword evidence="1" id="KW-0812">Transmembrane</keyword>
<protein>
    <submittedName>
        <fullName evidence="2">Uncharacterized protein</fullName>
    </submittedName>
</protein>
<accession>A0A0B7HDN9</accession>
<reference evidence="2 3" key="1">
    <citation type="submission" date="2015-01" db="EMBL/GenBank/DDBJ databases">
        <authorList>
            <person name="MANFREDI Pablo"/>
        </authorList>
    </citation>
    <scope>NUCLEOTIDE SEQUENCE [LARGE SCALE GENOMIC DNA]</scope>
    <source>
        <strain evidence="2 3">Ccy74</strain>
    </source>
</reference>
<feature type="transmembrane region" description="Helical" evidence="1">
    <location>
        <begin position="355"/>
        <end position="373"/>
    </location>
</feature>